<dbReference type="GO" id="GO:0046076">
    <property type="term" value="P:dTTP catabolic process"/>
    <property type="evidence" value="ECO:0007669"/>
    <property type="project" value="TreeGrafter"/>
</dbReference>
<reference evidence="3 4" key="1">
    <citation type="submission" date="2017-06" db="EMBL/GenBank/DDBJ databases">
        <title>Draft genome sequence of anaerobic fermentative bacterium Anaeromicrobium sediminis DY2726D isolated from West Pacific Ocean sediments.</title>
        <authorList>
            <person name="Zeng X."/>
        </authorList>
    </citation>
    <scope>NUCLEOTIDE SEQUENCE [LARGE SCALE GENOMIC DNA]</scope>
    <source>
        <strain evidence="3 4">DY2726D</strain>
    </source>
</reference>
<dbReference type="InterPro" id="IPR048015">
    <property type="entry name" value="NTP-PPase_MazG-like_N"/>
</dbReference>
<dbReference type="GO" id="GO:0046047">
    <property type="term" value="P:TTP catabolic process"/>
    <property type="evidence" value="ECO:0007669"/>
    <property type="project" value="TreeGrafter"/>
</dbReference>
<keyword evidence="3" id="KW-0378">Hydrolase</keyword>
<dbReference type="Pfam" id="PF03819">
    <property type="entry name" value="MazG"/>
    <property type="match status" value="2"/>
</dbReference>
<evidence type="ECO:0000313" key="4">
    <source>
        <dbReference type="Proteomes" id="UP000216024"/>
    </source>
</evidence>
<dbReference type="AlphaFoldDB" id="A0A267MDK5"/>
<dbReference type="FunFam" id="1.10.287.1080:FF:000003">
    <property type="entry name" value="Nucleoside triphosphate pyrophosphohydrolase"/>
    <property type="match status" value="1"/>
</dbReference>
<gene>
    <name evidence="3" type="ORF">CCE28_18410</name>
</gene>
<keyword evidence="4" id="KW-1185">Reference proteome</keyword>
<dbReference type="GO" id="GO:0006203">
    <property type="term" value="P:dGTP catabolic process"/>
    <property type="evidence" value="ECO:0007669"/>
    <property type="project" value="TreeGrafter"/>
</dbReference>
<dbReference type="InterPro" id="IPR048011">
    <property type="entry name" value="NTP-PPase_MazG-like_C"/>
</dbReference>
<dbReference type="InterPro" id="IPR004518">
    <property type="entry name" value="MazG-like_dom"/>
</dbReference>
<comment type="caution">
    <text evidence="3">The sequence shown here is derived from an EMBL/GenBank/DDBJ whole genome shotgun (WGS) entry which is preliminary data.</text>
</comment>
<dbReference type="SUPFAM" id="SSF53790">
    <property type="entry name" value="Tetrapyrrole methylase"/>
    <property type="match status" value="1"/>
</dbReference>
<dbReference type="InterPro" id="IPR003043">
    <property type="entry name" value="Uropor_MeTrfase_CS"/>
</dbReference>
<dbReference type="GO" id="GO:0046052">
    <property type="term" value="P:UTP catabolic process"/>
    <property type="evidence" value="ECO:0007669"/>
    <property type="project" value="TreeGrafter"/>
</dbReference>
<feature type="domain" description="NTP pyrophosphohydrolase MazG-like" evidence="2">
    <location>
        <begin position="392"/>
        <end position="448"/>
    </location>
</feature>
<dbReference type="Gene3D" id="1.10.287.1080">
    <property type="entry name" value="MazG-like"/>
    <property type="match status" value="2"/>
</dbReference>
<evidence type="ECO:0000259" key="2">
    <source>
        <dbReference type="Pfam" id="PF03819"/>
    </source>
</evidence>
<dbReference type="CDD" id="cd11528">
    <property type="entry name" value="NTP-PPase_MazG_Nterm"/>
    <property type="match status" value="1"/>
</dbReference>
<dbReference type="PROSITE" id="PS00839">
    <property type="entry name" value="SUMT_1"/>
    <property type="match status" value="1"/>
</dbReference>
<dbReference type="NCBIfam" id="NF007113">
    <property type="entry name" value="PRK09562.1"/>
    <property type="match status" value="1"/>
</dbReference>
<dbReference type="GO" id="GO:0046081">
    <property type="term" value="P:dUTP catabolic process"/>
    <property type="evidence" value="ECO:0007669"/>
    <property type="project" value="TreeGrafter"/>
</dbReference>
<name>A0A267MDK5_9FIRM</name>
<dbReference type="PANTHER" id="PTHR30522:SF0">
    <property type="entry name" value="NUCLEOSIDE TRIPHOSPHATE PYROPHOSPHOHYDROLASE"/>
    <property type="match status" value="1"/>
</dbReference>
<organism evidence="3 4">
    <name type="scientific">Anaeromicrobium sediminis</name>
    <dbReference type="NCBI Taxonomy" id="1478221"/>
    <lineage>
        <taxon>Bacteria</taxon>
        <taxon>Bacillati</taxon>
        <taxon>Bacillota</taxon>
        <taxon>Clostridia</taxon>
        <taxon>Peptostreptococcales</taxon>
        <taxon>Thermotaleaceae</taxon>
        <taxon>Anaeromicrobium</taxon>
    </lineage>
</organism>
<dbReference type="OrthoDB" id="9808939at2"/>
<dbReference type="InterPro" id="IPR035013">
    <property type="entry name" value="YabN_N"/>
</dbReference>
<feature type="domain" description="Tetrapyrrole methylase" evidence="1">
    <location>
        <begin position="3"/>
        <end position="202"/>
    </location>
</feature>
<proteinExistence type="predicted"/>
<accession>A0A267MDK5</accession>
<dbReference type="RefSeq" id="WP_095135204.1">
    <property type="nucleotide sequence ID" value="NZ_NIBG01000024.1"/>
</dbReference>
<dbReference type="InterPro" id="IPR035996">
    <property type="entry name" value="4pyrrol_Methylase_sf"/>
</dbReference>
<dbReference type="GO" id="GO:0047429">
    <property type="term" value="F:nucleoside triphosphate diphosphatase activity"/>
    <property type="evidence" value="ECO:0007669"/>
    <property type="project" value="InterPro"/>
</dbReference>
<evidence type="ECO:0000313" key="3">
    <source>
        <dbReference type="EMBL" id="PAB57636.1"/>
    </source>
</evidence>
<feature type="domain" description="NTP pyrophosphohydrolase MazG-like" evidence="2">
    <location>
        <begin position="251"/>
        <end position="324"/>
    </location>
</feature>
<dbReference type="FunFam" id="1.10.287.1080:FF:000001">
    <property type="entry name" value="Nucleoside triphosphate pyrophosphohydrolase"/>
    <property type="match status" value="1"/>
</dbReference>
<dbReference type="SUPFAM" id="SSF101386">
    <property type="entry name" value="all-alpha NTP pyrophosphatases"/>
    <property type="match status" value="2"/>
</dbReference>
<dbReference type="InterPro" id="IPR000878">
    <property type="entry name" value="4pyrrol_Mease"/>
</dbReference>
<dbReference type="PIRSF" id="PIRSF002845">
    <property type="entry name" value="Ttrprl_mtas_MazG"/>
    <property type="match status" value="1"/>
</dbReference>
<dbReference type="InterPro" id="IPR024180">
    <property type="entry name" value="Tetrapyrrole_Mease/MazG_pred"/>
</dbReference>
<dbReference type="CDD" id="cd11529">
    <property type="entry name" value="NTP-PPase_MazG_Cterm"/>
    <property type="match status" value="1"/>
</dbReference>
<dbReference type="InterPro" id="IPR014777">
    <property type="entry name" value="4pyrrole_Mease_sub1"/>
</dbReference>
<dbReference type="EMBL" id="NIBG01000024">
    <property type="protein sequence ID" value="PAB57636.1"/>
    <property type="molecule type" value="Genomic_DNA"/>
</dbReference>
<protein>
    <submittedName>
        <fullName evidence="3">Nucleoside triphosphate pyrophosphohydrolase</fullName>
    </submittedName>
</protein>
<dbReference type="Gene3D" id="3.40.1010.10">
    <property type="entry name" value="Cobalt-precorrin-4 Transmethylase, Domain 1"/>
    <property type="match status" value="1"/>
</dbReference>
<dbReference type="Pfam" id="PF00590">
    <property type="entry name" value="TP_methylase"/>
    <property type="match status" value="1"/>
</dbReference>
<evidence type="ECO:0000259" key="1">
    <source>
        <dbReference type="Pfam" id="PF00590"/>
    </source>
</evidence>
<dbReference type="GO" id="GO:0008168">
    <property type="term" value="F:methyltransferase activity"/>
    <property type="evidence" value="ECO:0007669"/>
    <property type="project" value="InterPro"/>
</dbReference>
<dbReference type="NCBIfam" id="TIGR00444">
    <property type="entry name" value="mazG"/>
    <property type="match status" value="1"/>
</dbReference>
<dbReference type="GO" id="GO:0006950">
    <property type="term" value="P:response to stress"/>
    <property type="evidence" value="ECO:0007669"/>
    <property type="project" value="UniProtKB-ARBA"/>
</dbReference>
<dbReference type="PANTHER" id="PTHR30522">
    <property type="entry name" value="NUCLEOSIDE TRIPHOSPHATE PYROPHOSPHOHYDROLASE"/>
    <property type="match status" value="1"/>
</dbReference>
<dbReference type="InterPro" id="IPR011551">
    <property type="entry name" value="NTP_PyrPHydrolase_MazG"/>
</dbReference>
<dbReference type="Proteomes" id="UP000216024">
    <property type="component" value="Unassembled WGS sequence"/>
</dbReference>
<dbReference type="GO" id="GO:0046061">
    <property type="term" value="P:dATP catabolic process"/>
    <property type="evidence" value="ECO:0007669"/>
    <property type="project" value="TreeGrafter"/>
</dbReference>
<sequence length="485" mass="56224">MNKLTVVGLGPGSKNYLTIGALDKLKESKKVYLRTKKHPVVKYLDEIGIKYETFDHIYEETEDFNRVYESIVDTILNLLKEDEITYAVPGSPFVAESTVTLLDEKGIDIDYIESSSFIEAMLYVLKKDPVEGLTIVDALRLDYQIPNTRTNVIVTQVYDKITASNVKLKMMEYYNDDHEIIVIRGAGIEGIEKIHHVKLYEMDHLDDYDYLTSIYVPKIENNIKNPRNISDLVDIMKLLRSEDGCPWDREQSHESLKPYVIEEAYEVVEAIEEKDSMLLEEELGDLLLQVVFHAQIARENYEFTLNDIIKGISEKLVSRHPHVFKDLNLQNSDEVITTWEEIKREEKKEESYTEGLKRIPKSLPALIKSYKVQKKAAGVGFDWDKVEDAIGKVHEELGELLEIYKSQKKERIEEELGDLIFAVVNVARFLKVDPEIALNRTTKKFIERFAFIEECAKIQEKDLKDMSLQEMDKLWDEAKKSEKHT</sequence>
<dbReference type="CDD" id="cd11723">
    <property type="entry name" value="YabN_N_like"/>
    <property type="match status" value="1"/>
</dbReference>